<organism evidence="1">
    <name type="scientific">Microcystis aeruginosa (strain PCC 7806)</name>
    <dbReference type="NCBI Taxonomy" id="267872"/>
    <lineage>
        <taxon>Bacteria</taxon>
        <taxon>Bacillati</taxon>
        <taxon>Cyanobacteriota</taxon>
        <taxon>Cyanophyceae</taxon>
        <taxon>Oscillatoriophycideae</taxon>
        <taxon>Chroococcales</taxon>
        <taxon>Microcystaceae</taxon>
        <taxon>Microcystis</taxon>
    </lineage>
</organism>
<dbReference type="AlphaFoldDB" id="A8YHN1"/>
<gene>
    <name evidence="1" type="ORF">IPF_2897</name>
</gene>
<name>A8YHN1_MICA7</name>
<protein>
    <submittedName>
        <fullName evidence="1">Similarity</fullName>
    </submittedName>
</protein>
<dbReference type="EMBL" id="AM778944">
    <property type="protein sequence ID" value="CAO89964.1"/>
    <property type="molecule type" value="Genomic_DNA"/>
</dbReference>
<accession>A8YHN1</accession>
<proteinExistence type="predicted"/>
<reference evidence="1" key="1">
    <citation type="submission" date="2007-08" db="EMBL/GenBank/DDBJ databases">
        <authorList>
            <person name="Frangeul L."/>
        </authorList>
    </citation>
    <scope>NUCLEOTIDE SEQUENCE</scope>
    <source>
        <strain evidence="1">PCC 7806</strain>
    </source>
</reference>
<evidence type="ECO:0000313" key="1">
    <source>
        <dbReference type="EMBL" id="CAO89964.1"/>
    </source>
</evidence>
<sequence>MLLKIISWRKKSDNLFMVRDVVPTEFSLPSLAILCRFFSCATLHKSLCQVKKMKKSRGPWHTIVVLNCDGKVLIGKVIPFLFIRGRHLTVLSQKGRGGVGDGN</sequence>